<accession>A0A068RX54</accession>
<dbReference type="EMBL" id="CBTN010000021">
    <property type="protein sequence ID" value="CDH54207.1"/>
    <property type="molecule type" value="Genomic_DNA"/>
</dbReference>
<sequence length="663" mass="75127">MPFINVVGIGNVGYPALKSFAIAGGWLSNEDNNSYMWFANTLKSVVYPSHQQSAPGVIVTDSEAALINALDNAFPQAAKFLCQVHLRRNFKQNLSKLYTPPSQYDEFEKQLNFLMATKLREAPKSNRYVVPDVKAEEAAIKKIWEAVDLIKEEKGKQIATDYINKKLAFKEKWVGRYVAVHPHLGTISTNRTEGAHADLKKNLNAASNLFAAYKSIDLYYREKDKSWKHQYDKETLAYDARMPQAKQARLAALRNKISLFAYNAIRDELSYLNPLNTLYCRCPIRIHFNLPCCHRIPPNGEIPLSLVPRRWHLFPEETATGLEAIDLADESQHTSSDIIAITNPPVVLTILDEINAELTRIEHVSNEHSTGQHRHHMEQQLQPILEQLKNVQNDDSIDLERLLQPKSKTNAKGNTTRSTKRGRIGLEIHEDLAKKKAKTLGLQGNQMLQEKKLKSQPEPMSDPVPKRQPKLRIIPNLQMVVSIIPKNAVESVYNPAGDGNCGFRALAWAIYGNEHLYEDIKTRMAVQFLSNKRTIYRKDDAPKIEAVLAKGSGKWFMAPECVQIAADTFRRPIAFYGSNTYLYMPSCIPPAEAASTHPIILQLRYAHFILVCIFRCRQGLSRLIVALLSTCLLVDIQIPLACYRWNISETITRSSNKQESLCI</sequence>
<dbReference type="PANTHER" id="PTHR47718:SF12">
    <property type="entry name" value="PROTEIN FAR1-RELATED SEQUENCE"/>
    <property type="match status" value="1"/>
</dbReference>
<organism evidence="2 3">
    <name type="scientific">Lichtheimia corymbifera JMRC:FSU:9682</name>
    <dbReference type="NCBI Taxonomy" id="1263082"/>
    <lineage>
        <taxon>Eukaryota</taxon>
        <taxon>Fungi</taxon>
        <taxon>Fungi incertae sedis</taxon>
        <taxon>Mucoromycota</taxon>
        <taxon>Mucoromycotina</taxon>
        <taxon>Mucoromycetes</taxon>
        <taxon>Mucorales</taxon>
        <taxon>Lichtheimiaceae</taxon>
        <taxon>Lichtheimia</taxon>
    </lineage>
</organism>
<evidence type="ECO:0000313" key="3">
    <source>
        <dbReference type="Proteomes" id="UP000027586"/>
    </source>
</evidence>
<comment type="caution">
    <text evidence="2">The sequence shown here is derived from an EMBL/GenBank/DDBJ whole genome shotgun (WGS) entry which is preliminary data.</text>
</comment>
<proteinExistence type="predicted"/>
<gene>
    <name evidence="2" type="ORF">LCOR_05474.1</name>
</gene>
<reference evidence="2" key="1">
    <citation type="submission" date="2013-08" db="EMBL/GenBank/DDBJ databases">
        <title>Gene expansion shapes genome architecture in the human pathogen Lichtheimia corymbifera: an evolutionary genomics analysis in the ancient terrestrial Mucorales (Mucoromycotina).</title>
        <authorList>
            <person name="Schwartze V.U."/>
            <person name="Winter S."/>
            <person name="Shelest E."/>
            <person name="Marcet-Houben M."/>
            <person name="Horn F."/>
            <person name="Wehner S."/>
            <person name="Hoffmann K."/>
            <person name="Riege K."/>
            <person name="Sammeth M."/>
            <person name="Nowrousian M."/>
            <person name="Valiante V."/>
            <person name="Linde J."/>
            <person name="Jacobsen I.D."/>
            <person name="Marz M."/>
            <person name="Brakhage A.A."/>
            <person name="Gabaldon T."/>
            <person name="Bocker S."/>
            <person name="Voigt K."/>
        </authorList>
    </citation>
    <scope>NUCLEOTIDE SEQUENCE [LARGE SCALE GENOMIC DNA]</scope>
    <source>
        <strain evidence="2">FSU 9682</strain>
    </source>
</reference>
<dbReference type="VEuPathDB" id="FungiDB:LCOR_05474.1"/>
<dbReference type="OrthoDB" id="2379842at2759"/>
<feature type="domain" description="MULE transposase" evidence="1">
    <location>
        <begin position="2"/>
        <end position="88"/>
    </location>
</feature>
<dbReference type="AlphaFoldDB" id="A0A068RX54"/>
<protein>
    <recommendedName>
        <fullName evidence="1">MULE transposase domain-containing protein</fullName>
    </recommendedName>
</protein>
<name>A0A068RX54_9FUNG</name>
<dbReference type="STRING" id="1263082.A0A068RX54"/>
<dbReference type="Proteomes" id="UP000027586">
    <property type="component" value="Unassembled WGS sequence"/>
</dbReference>
<dbReference type="Pfam" id="PF10551">
    <property type="entry name" value="MULE"/>
    <property type="match status" value="1"/>
</dbReference>
<dbReference type="CDD" id="cd22744">
    <property type="entry name" value="OTU"/>
    <property type="match status" value="1"/>
</dbReference>
<dbReference type="Gene3D" id="3.90.70.80">
    <property type="match status" value="1"/>
</dbReference>
<keyword evidence="3" id="KW-1185">Reference proteome</keyword>
<evidence type="ECO:0000259" key="1">
    <source>
        <dbReference type="Pfam" id="PF10551"/>
    </source>
</evidence>
<dbReference type="PANTHER" id="PTHR47718">
    <property type="entry name" value="OS01G0519700 PROTEIN"/>
    <property type="match status" value="1"/>
</dbReference>
<evidence type="ECO:0000313" key="2">
    <source>
        <dbReference type="EMBL" id="CDH54207.1"/>
    </source>
</evidence>
<dbReference type="InterPro" id="IPR018289">
    <property type="entry name" value="MULE_transposase_dom"/>
</dbReference>